<dbReference type="Gene3D" id="2.130.10.10">
    <property type="entry name" value="YVTN repeat-like/Quinoprotein amine dehydrogenase"/>
    <property type="match status" value="2"/>
</dbReference>
<evidence type="ECO:0000313" key="6">
    <source>
        <dbReference type="EMBL" id="OLL22332.1"/>
    </source>
</evidence>
<dbReference type="EMBL" id="LXFE01003465">
    <property type="protein sequence ID" value="OLL22332.1"/>
    <property type="molecule type" value="Genomic_DNA"/>
</dbReference>
<comment type="caution">
    <text evidence="6">The sequence shown here is derived from an EMBL/GenBank/DDBJ whole genome shotgun (WGS) entry which is preliminary data.</text>
</comment>
<dbReference type="Proteomes" id="UP000186594">
    <property type="component" value="Unassembled WGS sequence"/>
</dbReference>
<dbReference type="InterPro" id="IPR036322">
    <property type="entry name" value="WD40_repeat_dom_sf"/>
</dbReference>
<dbReference type="AlphaFoldDB" id="A0A1U7LIF7"/>
<dbReference type="CDD" id="cd00200">
    <property type="entry name" value="WD40"/>
    <property type="match status" value="1"/>
</dbReference>
<dbReference type="OrthoDB" id="2421129at2759"/>
<evidence type="ECO:0000256" key="4">
    <source>
        <dbReference type="PROSITE-ProRule" id="PRU00221"/>
    </source>
</evidence>
<dbReference type="InterPro" id="IPR021772">
    <property type="entry name" value="WDR48/Bun107"/>
</dbReference>
<dbReference type="SUPFAM" id="SSF50978">
    <property type="entry name" value="WD40 repeat-like"/>
    <property type="match status" value="1"/>
</dbReference>
<name>A0A1U7LIF7_NEOID</name>
<dbReference type="STRING" id="1198029.A0A1U7LIF7"/>
<dbReference type="Pfam" id="PF00400">
    <property type="entry name" value="WD40"/>
    <property type="match status" value="3"/>
</dbReference>
<dbReference type="PANTHER" id="PTHR19862:SF14">
    <property type="entry name" value="WD REPEAT-CONTAINING PROTEIN 48"/>
    <property type="match status" value="1"/>
</dbReference>
<keyword evidence="2 4" id="KW-0853">WD repeat</keyword>
<protein>
    <submittedName>
        <fullName evidence="6">UBP9-binding protein bun107</fullName>
    </submittedName>
</protein>
<keyword evidence="3" id="KW-0677">Repeat</keyword>
<feature type="repeat" description="WD" evidence="4">
    <location>
        <begin position="197"/>
        <end position="236"/>
    </location>
</feature>
<dbReference type="InterPro" id="IPR019775">
    <property type="entry name" value="WD40_repeat_CS"/>
</dbReference>
<keyword evidence="7" id="KW-1185">Reference proteome</keyword>
<dbReference type="PROSITE" id="PS50294">
    <property type="entry name" value="WD_REPEATS_REGION"/>
    <property type="match status" value="2"/>
</dbReference>
<dbReference type="SMART" id="SM00320">
    <property type="entry name" value="WD40"/>
    <property type="match status" value="7"/>
</dbReference>
<dbReference type="PRINTS" id="PR00320">
    <property type="entry name" value="GPROTEINBRPT"/>
</dbReference>
<dbReference type="PROSITE" id="PS00678">
    <property type="entry name" value="WD_REPEATS_1"/>
    <property type="match status" value="2"/>
</dbReference>
<dbReference type="GO" id="GO:0043130">
    <property type="term" value="F:ubiquitin binding"/>
    <property type="evidence" value="ECO:0007669"/>
    <property type="project" value="TreeGrafter"/>
</dbReference>
<dbReference type="PROSITE" id="PS50082">
    <property type="entry name" value="WD_REPEATS_2"/>
    <property type="match status" value="4"/>
</dbReference>
<feature type="compositionally biased region" description="Low complexity" evidence="5">
    <location>
        <begin position="611"/>
        <end position="629"/>
    </location>
</feature>
<feature type="region of interest" description="Disordered" evidence="5">
    <location>
        <begin position="358"/>
        <end position="378"/>
    </location>
</feature>
<evidence type="ECO:0000313" key="7">
    <source>
        <dbReference type="Proteomes" id="UP000186594"/>
    </source>
</evidence>
<dbReference type="OMA" id="NAYSMLR"/>
<dbReference type="Pfam" id="PF11816">
    <property type="entry name" value="DUF3337"/>
    <property type="match status" value="1"/>
</dbReference>
<feature type="compositionally biased region" description="Polar residues" evidence="5">
    <location>
        <begin position="636"/>
        <end position="649"/>
    </location>
</feature>
<feature type="region of interest" description="Disordered" evidence="5">
    <location>
        <begin position="601"/>
        <end position="685"/>
    </location>
</feature>
<feature type="compositionally biased region" description="Polar residues" evidence="5">
    <location>
        <begin position="702"/>
        <end position="716"/>
    </location>
</feature>
<dbReference type="InterPro" id="IPR001680">
    <property type="entry name" value="WD40_rpt"/>
</dbReference>
<feature type="compositionally biased region" description="Basic and acidic residues" evidence="5">
    <location>
        <begin position="658"/>
        <end position="670"/>
    </location>
</feature>
<sequence length="947" mass="105051">MTVPNESMRVEKEKPMPSKISYVLNTPNPNPGHRLGVNALEIDTKANYITDSDDTCSGVLYSGGRDGLLCCWNLNHKAQSRSDTKISFVNEEKPSSPSTSFKHQFQAHTHWINDIALTHHGQNVISCSSDQTVKLWRPREMRSLPHTLGHHNDFVKCLASPSANADWIASGGLDQRIYLWDLNGSGSRLTIDVGSTGPGQKGSVHALAASTDIIASGSPENLIRLWDSNTGQSIATLSGHQDNVRSLLISEDGRRARLISGSTDKTVKVWSIPERRCVTSLEMHAASIWSLHSRDPFLQLFWSADRNGCIFRTALDMGGESCSLNYLSQEQSGILKMTEWDGDLWVATKSSAITKRSSRKPLNNVAESNPPVEIKDTLTPSSDQPLDSYIFEVLEGSAKVTSTLELNDRQHVLTSDTDGSVVVWDVVKGISTQIFTDSSLEYVAKKLETDIFREKWFRADIRLGILMIELSENTCFTGEAYADELDLDVQVKDDQRVHLARWTLKNMFGSLEDLAEMSPENVAAGLALHTDIRRAFRSGSVPQLGYLQSLQPSRTIFSPDMHSFRIPPFGQLNLGLNIGLATPAPAYDPISFNMPRNLHSMKEESEESDSPRSPRSTMVSTLPPSFTSPSAPPTARVSQESYRRSTNQWEYFPGSHHSPYERPSMIDRRGSLPTTTSARPASPYSNSFMQKFRLFGSRKLSRTVSAGNMRESPSSESGRKSVDAGSRAPDSPDVSTTPAPATFGEVLRRQTQLKFESIRQGQPLSTATHLDPPTCRMPPETTIILSQAPADSVGLLDVYRGTVGTVIQDIETLEYVAPVWLGEMLFLGKVSNQDIKKVSFNLKPYPGSVLKCLPIGNSRLNANRMLRVRKIILFIYERLPESESLETGGGKPQENRLEDLEILCKDKVVTPTITLGTLRQFHWKDSSDLLLTYRLRQEAVPVPDSTL</sequence>
<organism evidence="6 7">
    <name type="scientific">Neolecta irregularis (strain DAH-3)</name>
    <dbReference type="NCBI Taxonomy" id="1198029"/>
    <lineage>
        <taxon>Eukaryota</taxon>
        <taxon>Fungi</taxon>
        <taxon>Dikarya</taxon>
        <taxon>Ascomycota</taxon>
        <taxon>Taphrinomycotina</taxon>
        <taxon>Neolectales</taxon>
        <taxon>Neolectaceae</taxon>
        <taxon>Neolecta</taxon>
    </lineage>
</organism>
<evidence type="ECO:0000256" key="5">
    <source>
        <dbReference type="SAM" id="MobiDB-lite"/>
    </source>
</evidence>
<gene>
    <name evidence="6" type="ORF">NEOLI_002510</name>
</gene>
<accession>A0A1U7LIF7</accession>
<comment type="similarity">
    <text evidence="1">Belongs to the WD repeat WDR48 family.</text>
</comment>
<dbReference type="InterPro" id="IPR051246">
    <property type="entry name" value="WDR48"/>
</dbReference>
<dbReference type="InterPro" id="IPR015943">
    <property type="entry name" value="WD40/YVTN_repeat-like_dom_sf"/>
</dbReference>
<dbReference type="GO" id="GO:0000724">
    <property type="term" value="P:double-strand break repair via homologous recombination"/>
    <property type="evidence" value="ECO:0007669"/>
    <property type="project" value="TreeGrafter"/>
</dbReference>
<feature type="repeat" description="WD" evidence="4">
    <location>
        <begin position="237"/>
        <end position="280"/>
    </location>
</feature>
<feature type="region of interest" description="Disordered" evidence="5">
    <location>
        <begin position="702"/>
        <end position="743"/>
    </location>
</feature>
<reference evidence="6 7" key="1">
    <citation type="submission" date="2016-04" db="EMBL/GenBank/DDBJ databases">
        <title>Evolutionary innovation and constraint leading to complex multicellularity in the Ascomycota.</title>
        <authorList>
            <person name="Cisse O."/>
            <person name="Nguyen A."/>
            <person name="Hewitt D.A."/>
            <person name="Jedd G."/>
            <person name="Stajich J.E."/>
        </authorList>
    </citation>
    <scope>NUCLEOTIDE SEQUENCE [LARGE SCALE GENOMIC DNA]</scope>
    <source>
        <strain evidence="6 7">DAH-3</strain>
    </source>
</reference>
<feature type="repeat" description="WD" evidence="4">
    <location>
        <begin position="105"/>
        <end position="136"/>
    </location>
</feature>
<evidence type="ECO:0000256" key="2">
    <source>
        <dbReference type="ARBA" id="ARBA00022574"/>
    </source>
</evidence>
<feature type="repeat" description="WD" evidence="4">
    <location>
        <begin position="148"/>
        <end position="190"/>
    </location>
</feature>
<feature type="compositionally biased region" description="Polar residues" evidence="5">
    <location>
        <begin position="672"/>
        <end position="685"/>
    </location>
</feature>
<evidence type="ECO:0000256" key="1">
    <source>
        <dbReference type="ARBA" id="ARBA00006917"/>
    </source>
</evidence>
<evidence type="ECO:0000256" key="3">
    <source>
        <dbReference type="ARBA" id="ARBA00022737"/>
    </source>
</evidence>
<dbReference type="InterPro" id="IPR020472">
    <property type="entry name" value="WD40_PAC1"/>
</dbReference>
<proteinExistence type="inferred from homology"/>
<dbReference type="PANTHER" id="PTHR19862">
    <property type="entry name" value="WD REPEAT-CONTAINING PROTEIN 48"/>
    <property type="match status" value="1"/>
</dbReference>